<accession>A0ABT0JVM1</accession>
<name>A0ABT0JVM1_9ACTN</name>
<evidence type="ECO:0000256" key="1">
    <source>
        <dbReference type="SAM" id="Coils"/>
    </source>
</evidence>
<gene>
    <name evidence="2" type="ORF">MXD59_07300</name>
</gene>
<reference evidence="2 3" key="1">
    <citation type="submission" date="2022-04" db="EMBL/GenBank/DDBJ databases">
        <title>Genome diversity in the genus Frankia.</title>
        <authorList>
            <person name="Carlos-Shanley C."/>
            <person name="Hahn D."/>
        </authorList>
    </citation>
    <scope>NUCLEOTIDE SEQUENCE [LARGE SCALE GENOMIC DNA]</scope>
    <source>
        <strain evidence="2 3">Ag45/Mut15</strain>
    </source>
</reference>
<keyword evidence="1" id="KW-0175">Coiled coil</keyword>
<evidence type="ECO:0000313" key="2">
    <source>
        <dbReference type="EMBL" id="MCK9875576.1"/>
    </source>
</evidence>
<sequence length="128" mass="14487">MPSSDPARRATTPMPDRGDLIVELVGRLEVLDGLLSRLEEAERQAKDASEFLARTRDWQEETVRTIQEERARMRQRQRALDALADRARAAVASLAHQRSLPGEVQLLALELQMLDTAGFLSRRGRTPR</sequence>
<dbReference type="EMBL" id="JALKFT010000005">
    <property type="protein sequence ID" value="MCK9875576.1"/>
    <property type="molecule type" value="Genomic_DNA"/>
</dbReference>
<evidence type="ECO:0000313" key="3">
    <source>
        <dbReference type="Proteomes" id="UP001201873"/>
    </source>
</evidence>
<dbReference type="Proteomes" id="UP001201873">
    <property type="component" value="Unassembled WGS sequence"/>
</dbReference>
<organism evidence="2 3">
    <name type="scientific">Frankia umida</name>
    <dbReference type="NCBI Taxonomy" id="573489"/>
    <lineage>
        <taxon>Bacteria</taxon>
        <taxon>Bacillati</taxon>
        <taxon>Actinomycetota</taxon>
        <taxon>Actinomycetes</taxon>
        <taxon>Frankiales</taxon>
        <taxon>Frankiaceae</taxon>
        <taxon>Frankia</taxon>
    </lineage>
</organism>
<comment type="caution">
    <text evidence="2">The sequence shown here is derived from an EMBL/GenBank/DDBJ whole genome shotgun (WGS) entry which is preliminary data.</text>
</comment>
<proteinExistence type="predicted"/>
<protein>
    <submittedName>
        <fullName evidence="2">Uncharacterized protein</fullName>
    </submittedName>
</protein>
<dbReference type="RefSeq" id="WP_163548335.1">
    <property type="nucleotide sequence ID" value="NZ_JALKFT010000005.1"/>
</dbReference>
<feature type="coiled-coil region" evidence="1">
    <location>
        <begin position="31"/>
        <end position="86"/>
    </location>
</feature>
<keyword evidence="3" id="KW-1185">Reference proteome</keyword>